<evidence type="ECO:0000313" key="2">
    <source>
        <dbReference type="EMBL" id="CEL09199.1"/>
    </source>
</evidence>
<dbReference type="OMA" id="CNPREII"/>
<dbReference type="Proteomes" id="UP000054771">
    <property type="component" value="Unassembled WGS sequence"/>
</dbReference>
<dbReference type="STRING" id="454130.A0A0U5GGZ5"/>
<reference evidence="3" key="1">
    <citation type="journal article" date="2016" name="Genome Announc.">
        <title>Draft genome sequences of fungus Aspergillus calidoustus.</title>
        <authorList>
            <person name="Horn F."/>
            <person name="Linde J."/>
            <person name="Mattern D.J."/>
            <person name="Walther G."/>
            <person name="Guthke R."/>
            <person name="Scherlach K."/>
            <person name="Martin K."/>
            <person name="Brakhage A.A."/>
            <person name="Petzke L."/>
            <person name="Valiante V."/>
        </authorList>
    </citation>
    <scope>NUCLEOTIDE SEQUENCE [LARGE SCALE GENOMIC DNA]</scope>
    <source>
        <strain evidence="3">SF006504</strain>
    </source>
</reference>
<accession>A0A0U5GGZ5</accession>
<name>A0A0U5GGZ5_ASPCI</name>
<dbReference type="AlphaFoldDB" id="A0A0U5GGZ5"/>
<feature type="compositionally biased region" description="Polar residues" evidence="1">
    <location>
        <begin position="772"/>
        <end position="786"/>
    </location>
</feature>
<feature type="region of interest" description="Disordered" evidence="1">
    <location>
        <begin position="602"/>
        <end position="630"/>
    </location>
</feature>
<feature type="region of interest" description="Disordered" evidence="1">
    <location>
        <begin position="767"/>
        <end position="786"/>
    </location>
</feature>
<feature type="compositionally biased region" description="Basic and acidic residues" evidence="1">
    <location>
        <begin position="602"/>
        <end position="622"/>
    </location>
</feature>
<evidence type="ECO:0000313" key="3">
    <source>
        <dbReference type="Proteomes" id="UP000054771"/>
    </source>
</evidence>
<dbReference type="EMBL" id="CDMC01000013">
    <property type="protein sequence ID" value="CEL09199.1"/>
    <property type="molecule type" value="Genomic_DNA"/>
</dbReference>
<organism evidence="2 3">
    <name type="scientific">Aspergillus calidoustus</name>
    <dbReference type="NCBI Taxonomy" id="454130"/>
    <lineage>
        <taxon>Eukaryota</taxon>
        <taxon>Fungi</taxon>
        <taxon>Dikarya</taxon>
        <taxon>Ascomycota</taxon>
        <taxon>Pezizomycotina</taxon>
        <taxon>Eurotiomycetes</taxon>
        <taxon>Eurotiomycetidae</taxon>
        <taxon>Eurotiales</taxon>
        <taxon>Aspergillaceae</taxon>
        <taxon>Aspergillus</taxon>
        <taxon>Aspergillus subgen. Nidulantes</taxon>
    </lineage>
</organism>
<protein>
    <submittedName>
        <fullName evidence="2">Uncharacterized protein</fullName>
    </submittedName>
</protein>
<keyword evidence="3" id="KW-1185">Reference proteome</keyword>
<evidence type="ECO:0000256" key="1">
    <source>
        <dbReference type="SAM" id="MobiDB-lite"/>
    </source>
</evidence>
<proteinExistence type="predicted"/>
<dbReference type="OrthoDB" id="3562932at2759"/>
<sequence>MASPIPANINSESELMKNQKYASVMDPARQFDVLQNPDGTSLFFSIGGDDVLYATRETTASKTGWVKYDISSVLAGRFAQKTIAATQFAVTQSPRSTDSVDLAVVTRLNGNDSLFLALDVPNMPSTWENSPHWVSASFDARDRPEPIPFTIADVYLLNIPGSGVLCFADVIRNPADNSQVVDRYYIDIKSDPMWTFHPLPDNISAGSVITCLGKRPQDPVGGIYTFGFLGSNEDLIYTPAATKDRPFPESIHLRIPSDATSIASMVDPSSGNTFLFFVWPAFGAICVFTPDNQYDGAYAQLAARSYFILSTQILADTRNLIATSVAGRTVLWGLNGASELYSLSCPSGSETNSNAWSNPVPICYDVFQFAHYLNAYQGAANSILFAQTSDNQLTQFTQDPTTSIWAERSVLLPADNVDSLIDFYSYTSHVQLVDVNGMGVPNYPVSLSSSTGPISVNINDIYMILRPDETVQTSTDLSGVITIIEETQTLSGTVITVTVHVKDSPDIVEIIDPHDNACQRLSTITTGDALQAATVTDSNGVTTPLVPLSSVPLDQLGFAGDQFQTLLDIKSQLPVNGAAANARRGLLVDGALKDGALKDGALKDGPLKDGPLKDGPLKDGPSKDGPSSAIAESGGSWIKLLWGDLVRWFKKAWNTVKRAYSKVVDGVWHFIVEVGNDIYSAAIETVAAVVGAAEYVFHQIVVAYDDIVKYLGFIFNWADIKRTHLVVKNILRLSVQQVTNSITETEDDIRNEFATIEEKVDQWGSLPDPGQTIGQQEAAQSSVPSRNSPQANWALHHATSNLQNAQSDHDLSVPVTGELENAFNTLYNLMKAEETDIVGLVKSLVDVVKDFASLSAKQLFEKVAAIITDFVLNTAKNCILTLLDLTKLFVDAFFALLDAPLNIPILSPIYKDISGDQLSFLDLGCLVGAIPATVIYKAITNTAPFPANELTNQLITAPDYATLRNILNTSQPTLEQQKAYAKYITMITSDRKGNLVAADKAKVFDICTIVSNGVSFVSGFFVWACSAGKAATPPGVPASKTFRGISMVSYLGYVMPDLIGGLQTSRTWYNDLNWHITAISIGKVAVDNIAADQEYQQIIGPLSECALNVAWVVPAVGDFIENNRTESSRASFSANILFDLGGMLTPGTSEYLFPGETPGVVLAVQFALTVGYAVCCLITGTAAANGD</sequence>
<gene>
    <name evidence="2" type="ORF">ASPCAL12339</name>
</gene>